<evidence type="ECO:0000256" key="1">
    <source>
        <dbReference type="SAM" id="MobiDB-lite"/>
    </source>
</evidence>
<evidence type="ECO:0000313" key="2">
    <source>
        <dbReference type="EMBL" id="MPL60832.1"/>
    </source>
</evidence>
<comment type="caution">
    <text evidence="2">The sequence shown here is derived from an EMBL/GenBank/DDBJ whole genome shotgun (WGS) entry which is preliminary data.</text>
</comment>
<gene>
    <name evidence="2" type="ORF">SDC9_06394</name>
</gene>
<dbReference type="EMBL" id="VSSQ01000013">
    <property type="protein sequence ID" value="MPL60832.1"/>
    <property type="molecule type" value="Genomic_DNA"/>
</dbReference>
<feature type="region of interest" description="Disordered" evidence="1">
    <location>
        <begin position="988"/>
        <end position="1011"/>
    </location>
</feature>
<name>A0A644T3W7_9ZZZZ</name>
<organism evidence="2">
    <name type="scientific">bioreactor metagenome</name>
    <dbReference type="NCBI Taxonomy" id="1076179"/>
    <lineage>
        <taxon>unclassified sequences</taxon>
        <taxon>metagenomes</taxon>
        <taxon>ecological metagenomes</taxon>
    </lineage>
</organism>
<evidence type="ECO:0008006" key="3">
    <source>
        <dbReference type="Google" id="ProtNLM"/>
    </source>
</evidence>
<reference evidence="2" key="1">
    <citation type="submission" date="2019-08" db="EMBL/GenBank/DDBJ databases">
        <authorList>
            <person name="Kucharzyk K."/>
            <person name="Murdoch R.W."/>
            <person name="Higgins S."/>
            <person name="Loffler F."/>
        </authorList>
    </citation>
    <scope>NUCLEOTIDE SEQUENCE</scope>
</reference>
<dbReference type="AlphaFoldDB" id="A0A644T3W7"/>
<sequence length="1011" mass="111227">MAGAGQCFQNQDDSALLFMERKLNTFKQICEGRPMSPPRRPKGAAIRSDDPAVAVLELQSRAAGAGIIARGVAPGGRIRFDETRRRRAGLRRLAGRDLGLGLDLGGGHLRHLLRQDRGALLVGQRADLRQPTRHLDAQTVEHRLEQMERLGLVFRQRIALRIAAEADDRAQVFERHQMLAPLAVDRLQQDLLLDHPHRLVAEGLGLLRHVGIGCRLEPLAHHVMIDAFLGRPFGEGQVQVQLVNDRGAHPLDIPLIGIGFRRHVGVEQIGDHLQTHVTGDLRDVLGFHDLAALAEDRLALIVHHVVEFQQLLADVEVAALDLRLRAFERLVHPGVDDRLAFLHAELRQHRVELVRAEDPHQVVFEREEEQRTPRVALTARPAAELVVDAAALVPLGAQNEETAGLDHLLLLFRVLGLDPAAQLVGVRLRVRGQLVMHLHLDVAAKLDVGAAAGHVGGDGDGAEAAGIGDDLRLLRVLARVQHVVRNAVLLQHLGQHLGFLDRGGADQDRLALGMGLLDRLDHRSVFLGGGAIDAVVFVLAGDGAVRRHLDHAEAVDLGEFLGLGGGGAGHPGQLVVKAEVVLEGDRGEGHVLGLDRHALFRLDRLMQTVGQAPALHHAAGEFVDQHDLAAGDDIVLILVEQLVRAQGLGDVVHDRRRFRVIERLALGQDADLVQAALHVFVALFGESRVAGLLVDRVMLFGQLGDVLVERDIEFRAVLRRARDDQRRARLVDQDAVDLVDDREEMIALHHFLDRSLHIVTQVIEAELVVRGIGDVGGIGDALLVIGLERVDDARGQAERAIDLAHPFGVAPREVVVHRDHMHALAGQRVQIGREGRHQRFALAGLHLGDIALMQEDAAHQLHVEGPQAKGAARALAAVGKGLRQQRIQAFAVLLRALLQRPRLLDDLGIRELHEVGFERVDLRHQRADRFHLAVIRCPEDLFRECSEAQHVFSAGWSDQIVCIAALPPPRPLPRTANEYRAELPSQVPRRCKGRPSECQRRGLPRPLLEWP</sequence>
<protein>
    <recommendedName>
        <fullName evidence="3">NAD-specific glutamate dehydrogenase</fullName>
    </recommendedName>
</protein>
<accession>A0A644T3W7</accession>
<proteinExistence type="predicted"/>